<proteinExistence type="predicted"/>
<dbReference type="InterPro" id="IPR002416">
    <property type="entry name" value="T2SS_protein-GspH"/>
</dbReference>
<dbReference type="AlphaFoldDB" id="A0A2H0XBK6"/>
<evidence type="ECO:0000256" key="2">
    <source>
        <dbReference type="ARBA" id="ARBA00022481"/>
    </source>
</evidence>
<dbReference type="Pfam" id="PF07963">
    <property type="entry name" value="N_methyl"/>
    <property type="match status" value="1"/>
</dbReference>
<comment type="subcellular location">
    <subcellularLocation>
        <location evidence="1">Membrane</location>
        <topology evidence="1">Single-pass membrane protein</topology>
    </subcellularLocation>
</comment>
<keyword evidence="3 6" id="KW-0812">Transmembrane</keyword>
<dbReference type="InterPro" id="IPR045584">
    <property type="entry name" value="Pilin-like"/>
</dbReference>
<evidence type="ECO:0000256" key="1">
    <source>
        <dbReference type="ARBA" id="ARBA00004167"/>
    </source>
</evidence>
<dbReference type="GO" id="GO:0016020">
    <property type="term" value="C:membrane"/>
    <property type="evidence" value="ECO:0007669"/>
    <property type="project" value="UniProtKB-SubCell"/>
</dbReference>
<evidence type="ECO:0000256" key="6">
    <source>
        <dbReference type="SAM" id="Phobius"/>
    </source>
</evidence>
<name>A0A2H0XBK6_UNCKA</name>
<dbReference type="InterPro" id="IPR012902">
    <property type="entry name" value="N_methyl_site"/>
</dbReference>
<organism evidence="7 8">
    <name type="scientific">candidate division WWE3 bacterium CG08_land_8_20_14_0_20_41_10</name>
    <dbReference type="NCBI Taxonomy" id="1975085"/>
    <lineage>
        <taxon>Bacteria</taxon>
        <taxon>Katanobacteria</taxon>
    </lineage>
</organism>
<dbReference type="PRINTS" id="PR00885">
    <property type="entry name" value="BCTERIALGSPH"/>
</dbReference>
<dbReference type="SUPFAM" id="SSF54523">
    <property type="entry name" value="Pili subunits"/>
    <property type="match status" value="1"/>
</dbReference>
<evidence type="ECO:0000256" key="5">
    <source>
        <dbReference type="ARBA" id="ARBA00023136"/>
    </source>
</evidence>
<accession>A0A2H0XBK6</accession>
<dbReference type="PROSITE" id="PS00409">
    <property type="entry name" value="PROKAR_NTER_METHYL"/>
    <property type="match status" value="1"/>
</dbReference>
<keyword evidence="2" id="KW-0488">Methylation</keyword>
<protein>
    <recommendedName>
        <fullName evidence="9">Prepilin-type N-terminal cleavage/methylation domain-containing protein</fullName>
    </recommendedName>
</protein>
<reference evidence="8" key="1">
    <citation type="submission" date="2017-09" db="EMBL/GenBank/DDBJ databases">
        <title>Depth-based differentiation of microbial function through sediment-hosted aquifers and enrichment of novel symbionts in the deep terrestrial subsurface.</title>
        <authorList>
            <person name="Probst A.J."/>
            <person name="Ladd B."/>
            <person name="Jarett J.K."/>
            <person name="Geller-Mcgrath D.E."/>
            <person name="Sieber C.M.K."/>
            <person name="Emerson J.B."/>
            <person name="Anantharaman K."/>
            <person name="Thomas B.C."/>
            <person name="Malmstrom R."/>
            <person name="Stieglmeier M."/>
            <person name="Klingl A."/>
            <person name="Woyke T."/>
            <person name="Ryan C.M."/>
            <person name="Banfield J.F."/>
        </authorList>
    </citation>
    <scope>NUCLEOTIDE SEQUENCE [LARGE SCALE GENOMIC DNA]</scope>
</reference>
<evidence type="ECO:0000313" key="7">
    <source>
        <dbReference type="EMBL" id="PIS22320.1"/>
    </source>
</evidence>
<evidence type="ECO:0000256" key="3">
    <source>
        <dbReference type="ARBA" id="ARBA00022692"/>
    </source>
</evidence>
<comment type="caution">
    <text evidence="7">The sequence shown here is derived from an EMBL/GenBank/DDBJ whole genome shotgun (WGS) entry which is preliminary data.</text>
</comment>
<evidence type="ECO:0008006" key="9">
    <source>
        <dbReference type="Google" id="ProtNLM"/>
    </source>
</evidence>
<gene>
    <name evidence="7" type="ORF">COT50_02550</name>
</gene>
<dbReference type="Gene3D" id="3.30.700.10">
    <property type="entry name" value="Glycoprotein, Type 4 Pilin"/>
    <property type="match status" value="1"/>
</dbReference>
<keyword evidence="4 6" id="KW-1133">Transmembrane helix</keyword>
<dbReference type="NCBIfam" id="TIGR02532">
    <property type="entry name" value="IV_pilin_GFxxxE"/>
    <property type="match status" value="1"/>
</dbReference>
<feature type="transmembrane region" description="Helical" evidence="6">
    <location>
        <begin position="12"/>
        <end position="32"/>
    </location>
</feature>
<dbReference type="EMBL" id="PEYU01000058">
    <property type="protein sequence ID" value="PIS22320.1"/>
    <property type="molecule type" value="Genomic_DNA"/>
</dbReference>
<dbReference type="Proteomes" id="UP000231252">
    <property type="component" value="Unassembled WGS sequence"/>
</dbReference>
<evidence type="ECO:0000256" key="4">
    <source>
        <dbReference type="ARBA" id="ARBA00022989"/>
    </source>
</evidence>
<evidence type="ECO:0000313" key="8">
    <source>
        <dbReference type="Proteomes" id="UP000231252"/>
    </source>
</evidence>
<dbReference type="GO" id="GO:0015628">
    <property type="term" value="P:protein secretion by the type II secretion system"/>
    <property type="evidence" value="ECO:0007669"/>
    <property type="project" value="InterPro"/>
</dbReference>
<dbReference type="GO" id="GO:0015627">
    <property type="term" value="C:type II protein secretion system complex"/>
    <property type="evidence" value="ECO:0007669"/>
    <property type="project" value="InterPro"/>
</dbReference>
<keyword evidence="5 6" id="KW-0472">Membrane</keyword>
<dbReference type="PANTHER" id="PTHR30093">
    <property type="entry name" value="GENERAL SECRETION PATHWAY PROTEIN G"/>
    <property type="match status" value="1"/>
</dbReference>
<sequence>MIKRKQAGFTLIELLVVIGILAVLLAIVLVAINPSRQFKQANDTKRTSDVNAILNAITQYSADNKGNLTGLALKAAGTATNLNTTDAAVLCEAIVPTYIAALPGDPTTATGTMPTDATTCAAAGWDTKYTVTLTATGRITVSATGEMVPATPISVTR</sequence>